<evidence type="ECO:0000313" key="5">
    <source>
        <dbReference type="Proteomes" id="UP001442468"/>
    </source>
</evidence>
<dbReference type="EMBL" id="JBEGCJ010000003">
    <property type="protein sequence ID" value="MEQ6917421.1"/>
    <property type="molecule type" value="Genomic_DNA"/>
</dbReference>
<dbReference type="Pfam" id="PF09084">
    <property type="entry name" value="NMT1"/>
    <property type="match status" value="1"/>
</dbReference>
<evidence type="ECO:0000313" key="4">
    <source>
        <dbReference type="EMBL" id="MEQ6917421.1"/>
    </source>
</evidence>
<evidence type="ECO:0000259" key="3">
    <source>
        <dbReference type="Pfam" id="PF09084"/>
    </source>
</evidence>
<name>A0ABV1NEE6_9GAMM</name>
<protein>
    <submittedName>
        <fullName evidence="4">ABC transporter substrate-binding protein</fullName>
    </submittedName>
</protein>
<reference evidence="4 5" key="1">
    <citation type="submission" date="2024-05" db="EMBL/GenBank/DDBJ databases">
        <title>Halomonas sp. SSM6 16S ribosomal RNA gene Genome sequencing and assembly.</title>
        <authorList>
            <person name="Yook S."/>
        </authorList>
    </citation>
    <scope>NUCLEOTIDE SEQUENCE [LARGE SCALE GENOMIC DNA]</scope>
    <source>
        <strain evidence="4 5">SSM6</strain>
    </source>
</reference>
<evidence type="ECO:0000256" key="1">
    <source>
        <dbReference type="SAM" id="Coils"/>
    </source>
</evidence>
<dbReference type="Gene3D" id="3.40.190.10">
    <property type="entry name" value="Periplasmic binding protein-like II"/>
    <property type="match status" value="2"/>
</dbReference>
<dbReference type="RefSeq" id="WP_349761682.1">
    <property type="nucleotide sequence ID" value="NZ_JBEGCJ010000003.1"/>
</dbReference>
<dbReference type="InterPro" id="IPR027939">
    <property type="entry name" value="NMT1/THI5"/>
</dbReference>
<sequence length="415" mass="45057">MIPPLRHRRDGWIALLAINCLLWTGLAAADTVPSSPESSGKDEQASSEAQQGFPPLGTEVMVLDLEALADEAAARIAAWEETLRRYRESPSGPKVDTPSLPSVPAIALRPAEPIEPPPVTSLSMMLDWYPSPRHAALIVAQERGLFASRGLEVTLSTPADPDVPIKLLAASRIDLALARQPLLHLEVDRGLPVVRVATLIAMPLSALVVPEDGDIMTPVDLAGSLIGYADVDSRDVLLAALLKEASIRDDEVETEELHFRLGDALREGRVDGVIGAIRHLLPRQLADEGLATRVMRIEELVIPLHDGLVLLANRDHLGSQRDAIRSLVSALEEAAAWISNHPGDAWTLIATAEPAIDTPVNRDAWEQVRSLLNLSPAALDQGRYRRFEDYLFEAGLIQERHPVSRLAIDPGALPP</sequence>
<organism evidence="4 5">
    <name type="scientific">Halomonas aquatica</name>
    <dbReference type="NCBI Taxonomy" id="3151123"/>
    <lineage>
        <taxon>Bacteria</taxon>
        <taxon>Pseudomonadati</taxon>
        <taxon>Pseudomonadota</taxon>
        <taxon>Gammaproteobacteria</taxon>
        <taxon>Oceanospirillales</taxon>
        <taxon>Halomonadaceae</taxon>
        <taxon>Halomonas</taxon>
    </lineage>
</organism>
<gene>
    <name evidence="4" type="ORF">ABE960_07810</name>
</gene>
<feature type="coiled-coil region" evidence="1">
    <location>
        <begin position="62"/>
        <end position="89"/>
    </location>
</feature>
<evidence type="ECO:0000256" key="2">
    <source>
        <dbReference type="SAM" id="MobiDB-lite"/>
    </source>
</evidence>
<comment type="caution">
    <text evidence="4">The sequence shown here is derived from an EMBL/GenBank/DDBJ whole genome shotgun (WGS) entry which is preliminary data.</text>
</comment>
<dbReference type="PANTHER" id="PTHR31528:SF3">
    <property type="entry name" value="THIAMINE BIOSYNTHESIS PROTEIN HI_0357-RELATED"/>
    <property type="match status" value="1"/>
</dbReference>
<feature type="domain" description="SsuA/THI5-like" evidence="3">
    <location>
        <begin position="132"/>
        <end position="345"/>
    </location>
</feature>
<dbReference type="PANTHER" id="PTHR31528">
    <property type="entry name" value="4-AMINO-5-HYDROXYMETHYL-2-METHYLPYRIMIDINE PHOSPHATE SYNTHASE THI11-RELATED"/>
    <property type="match status" value="1"/>
</dbReference>
<dbReference type="Proteomes" id="UP001442468">
    <property type="component" value="Unassembled WGS sequence"/>
</dbReference>
<keyword evidence="5" id="KW-1185">Reference proteome</keyword>
<proteinExistence type="predicted"/>
<keyword evidence="1" id="KW-0175">Coiled coil</keyword>
<dbReference type="SUPFAM" id="SSF53850">
    <property type="entry name" value="Periplasmic binding protein-like II"/>
    <property type="match status" value="1"/>
</dbReference>
<accession>A0ABV1NEE6</accession>
<feature type="region of interest" description="Disordered" evidence="2">
    <location>
        <begin position="31"/>
        <end position="53"/>
    </location>
</feature>
<dbReference type="InterPro" id="IPR015168">
    <property type="entry name" value="SsuA/THI5"/>
</dbReference>